<dbReference type="Gene3D" id="1.10.3210.10">
    <property type="entry name" value="Hypothetical protein af1432"/>
    <property type="match status" value="1"/>
</dbReference>
<dbReference type="AlphaFoldDB" id="A0A7C9UYG5"/>
<comment type="caution">
    <text evidence="2">The sequence shown here is derived from an EMBL/GenBank/DDBJ whole genome shotgun (WGS) entry which is preliminary data.</text>
</comment>
<dbReference type="GO" id="GO:0008081">
    <property type="term" value="F:phosphoric diester hydrolase activity"/>
    <property type="evidence" value="ECO:0007669"/>
    <property type="project" value="UniProtKB-ARBA"/>
</dbReference>
<dbReference type="SUPFAM" id="SSF55781">
    <property type="entry name" value="GAF domain-like"/>
    <property type="match status" value="1"/>
</dbReference>
<name>A0A7C9UYG5_9PROT</name>
<dbReference type="Proteomes" id="UP000480684">
    <property type="component" value="Unassembled WGS sequence"/>
</dbReference>
<accession>A0A7C9UYG5</accession>
<evidence type="ECO:0000313" key="3">
    <source>
        <dbReference type="Proteomes" id="UP000480684"/>
    </source>
</evidence>
<gene>
    <name evidence="2" type="ORF">G4223_06670</name>
</gene>
<keyword evidence="3" id="KW-1185">Reference proteome</keyword>
<sequence length="380" mass="42029">MWSGRGTAPKVVQNFRPVHQGLAERLACFHDEIKRDFDGINRLAIAIYDPETDLLKSFVDSSEGDNPFEHCVARLSELTPLATLARTGGRRVINDMVNHPASTPAHARKLIEAGYLSSYTVPLFHKGTFHGFVFFNSFQCGYFTPGVVQRLRAVAEVVSLNTIMELDAVRMIQAAVKTVRQISRVRDEETGAHLERMARYARLIALRLAPRLGLSDEWVELLFQFAPLHDVGKIAVPDQILFKPGRLTPEEFEVMKTHVAKGSEIVDTMADTFRIGGAPYVRVLRNVVAHHHEAIDGSGYPCGLSGDAISLEGRITAVADVFDALTSVRPYKAAWTTADAFAFLTEQSGKKFDPAAVAILKDNEAAIVDIQRQFAETPLD</sequence>
<proteinExistence type="predicted"/>
<dbReference type="InterPro" id="IPR037522">
    <property type="entry name" value="HD_GYP_dom"/>
</dbReference>
<dbReference type="PANTHER" id="PTHR45228:SF1">
    <property type="entry name" value="CYCLIC DI-GMP PHOSPHODIESTERASE TM_0186"/>
    <property type="match status" value="1"/>
</dbReference>
<reference evidence="2 3" key="1">
    <citation type="submission" date="2020-02" db="EMBL/GenBank/DDBJ databases">
        <authorList>
            <person name="Dziuba M."/>
            <person name="Kuznetsov B."/>
            <person name="Mardanov A."/>
            <person name="Ravin N."/>
            <person name="Grouzdev D."/>
        </authorList>
    </citation>
    <scope>NUCLEOTIDE SEQUENCE [LARGE SCALE GENOMIC DNA]</scope>
    <source>
        <strain evidence="2 3">SpK</strain>
    </source>
</reference>
<dbReference type="InterPro" id="IPR052020">
    <property type="entry name" value="Cyclic_di-GMP/3'3'-cGAMP_PDE"/>
</dbReference>
<dbReference type="SUPFAM" id="SSF109604">
    <property type="entry name" value="HD-domain/PDEase-like"/>
    <property type="match status" value="1"/>
</dbReference>
<dbReference type="InterPro" id="IPR003607">
    <property type="entry name" value="HD/PDEase_dom"/>
</dbReference>
<feature type="domain" description="HD-GYP" evidence="1">
    <location>
        <begin position="168"/>
        <end position="376"/>
    </location>
</feature>
<dbReference type="Pfam" id="PF13487">
    <property type="entry name" value="HD_5"/>
    <property type="match status" value="1"/>
</dbReference>
<protein>
    <submittedName>
        <fullName evidence="2">HD domain-containing protein</fullName>
    </submittedName>
</protein>
<evidence type="ECO:0000313" key="2">
    <source>
        <dbReference type="EMBL" id="NFV79791.1"/>
    </source>
</evidence>
<evidence type="ECO:0000259" key="1">
    <source>
        <dbReference type="PROSITE" id="PS51832"/>
    </source>
</evidence>
<dbReference type="CDD" id="cd00077">
    <property type="entry name" value="HDc"/>
    <property type="match status" value="1"/>
</dbReference>
<dbReference type="PANTHER" id="PTHR45228">
    <property type="entry name" value="CYCLIC DI-GMP PHOSPHODIESTERASE TM_0186-RELATED"/>
    <property type="match status" value="1"/>
</dbReference>
<dbReference type="EMBL" id="JAAIYP010000034">
    <property type="protein sequence ID" value="NFV79791.1"/>
    <property type="molecule type" value="Genomic_DNA"/>
</dbReference>
<dbReference type="PROSITE" id="PS51832">
    <property type="entry name" value="HD_GYP"/>
    <property type="match status" value="1"/>
</dbReference>
<dbReference type="InterPro" id="IPR029016">
    <property type="entry name" value="GAF-like_dom_sf"/>
</dbReference>
<dbReference type="Gene3D" id="3.30.450.40">
    <property type="match status" value="1"/>
</dbReference>
<dbReference type="SMART" id="SM00471">
    <property type="entry name" value="HDc"/>
    <property type="match status" value="1"/>
</dbReference>
<organism evidence="2 3">
    <name type="scientific">Magnetospirillum aberrantis SpK</name>
    <dbReference type="NCBI Taxonomy" id="908842"/>
    <lineage>
        <taxon>Bacteria</taxon>
        <taxon>Pseudomonadati</taxon>
        <taxon>Pseudomonadota</taxon>
        <taxon>Alphaproteobacteria</taxon>
        <taxon>Rhodospirillales</taxon>
        <taxon>Rhodospirillaceae</taxon>
        <taxon>Magnetospirillum</taxon>
    </lineage>
</organism>